<evidence type="ECO:0000313" key="3">
    <source>
        <dbReference type="Proteomes" id="UP001063350"/>
    </source>
</evidence>
<evidence type="ECO:0000313" key="2">
    <source>
        <dbReference type="EMBL" id="BCO08766.1"/>
    </source>
</evidence>
<feature type="coiled-coil region" evidence="1">
    <location>
        <begin position="144"/>
        <end position="171"/>
    </location>
</feature>
<dbReference type="AlphaFoldDB" id="A0A915U9A7"/>
<dbReference type="RefSeq" id="WP_267928665.1">
    <property type="nucleotide sequence ID" value="NZ_AP024233.1"/>
</dbReference>
<accession>A0A915U9A7</accession>
<name>A0A915U9A7_9BACT</name>
<dbReference type="EMBL" id="AP024233">
    <property type="protein sequence ID" value="BCO08766.1"/>
    <property type="molecule type" value="Genomic_DNA"/>
</dbReference>
<keyword evidence="1" id="KW-0175">Coiled coil</keyword>
<sequence length="173" mass="19898">MNMAFFILVTGLVTFFALAPLLRAKESWLGTTDLGEARRALEAEKQSYLRAMKDIEFEHASSKINDQDYQELRRYYGAGAARTIQRLEELEDATAESPVALEKKVEKQKQLPGDQWQNLVLEITVLREKIDVLENDWDIGEINDDEYRARHDAYNQELESLLKKLANGARQHG</sequence>
<protein>
    <submittedName>
        <fullName evidence="2">Uncharacterized protein</fullName>
    </submittedName>
</protein>
<evidence type="ECO:0000256" key="1">
    <source>
        <dbReference type="SAM" id="Coils"/>
    </source>
</evidence>
<proteinExistence type="predicted"/>
<keyword evidence="3" id="KW-1185">Reference proteome</keyword>
<gene>
    <name evidence="2" type="ORF">GF1_11420</name>
</gene>
<reference evidence="2" key="1">
    <citation type="submission" date="2020-12" db="EMBL/GenBank/DDBJ databases">
        <title>Desulfobium dissulfuricans gen. nov., sp. nov., a novel mesophilic, sulfate-reducing bacterium isolated from a deep-sea hydrothermal vent.</title>
        <authorList>
            <person name="Hashimoto Y."/>
            <person name="Tame A."/>
            <person name="Sawayama S."/>
            <person name="Miyazaki J."/>
            <person name="Takai K."/>
            <person name="Nakagawa S."/>
        </authorList>
    </citation>
    <scope>NUCLEOTIDE SEQUENCE</scope>
    <source>
        <strain evidence="2">GF1</strain>
    </source>
</reference>
<dbReference type="Proteomes" id="UP001063350">
    <property type="component" value="Chromosome"/>
</dbReference>
<dbReference type="KEGG" id="ddu:GF1_11420"/>
<organism evidence="2 3">
    <name type="scientific">Desulfolithobacter dissulfuricans</name>
    <dbReference type="NCBI Taxonomy" id="2795293"/>
    <lineage>
        <taxon>Bacteria</taxon>
        <taxon>Pseudomonadati</taxon>
        <taxon>Thermodesulfobacteriota</taxon>
        <taxon>Desulfobulbia</taxon>
        <taxon>Desulfobulbales</taxon>
        <taxon>Desulfobulbaceae</taxon>
        <taxon>Desulfolithobacter</taxon>
    </lineage>
</organism>